<evidence type="ECO:0000313" key="2">
    <source>
        <dbReference type="Proteomes" id="UP000070186"/>
    </source>
</evidence>
<dbReference type="PRINTS" id="PR00420">
    <property type="entry name" value="RNGMNOXGNASE"/>
</dbReference>
<dbReference type="SUPFAM" id="SSF51905">
    <property type="entry name" value="FAD/NAD(P)-binding domain"/>
    <property type="match status" value="1"/>
</dbReference>
<reference evidence="1 2" key="1">
    <citation type="submission" date="2015-12" db="EMBL/GenBank/DDBJ databases">
        <title>Nitrous oxide reduction kinetics distinguish bacteria harboring typical versus atypical NosZ.</title>
        <authorList>
            <person name="Yoon S."/>
            <person name="Nissen S."/>
            <person name="Park D."/>
            <person name="Sanford R.A."/>
            <person name="Loeffler F.E."/>
        </authorList>
    </citation>
    <scope>NUCLEOTIDE SEQUENCE [LARGE SCALE GENOMIC DNA]</scope>
    <source>
        <strain evidence="1 2">ATCC BAA-841</strain>
    </source>
</reference>
<dbReference type="InterPro" id="IPR050816">
    <property type="entry name" value="Flavin-dep_Halogenase_NPB"/>
</dbReference>
<dbReference type="STRING" id="281362.AT959_16885"/>
<dbReference type="GO" id="GO:0004497">
    <property type="term" value="F:monooxygenase activity"/>
    <property type="evidence" value="ECO:0007669"/>
    <property type="project" value="InterPro"/>
</dbReference>
<dbReference type="AlphaFoldDB" id="A0A133XF96"/>
<dbReference type="RefSeq" id="WP_066885579.1">
    <property type="nucleotide sequence ID" value="NZ_LODL01000035.1"/>
</dbReference>
<dbReference type="Gene3D" id="3.50.50.60">
    <property type="entry name" value="FAD/NAD(P)-binding domain"/>
    <property type="match status" value="1"/>
</dbReference>
<keyword evidence="2" id="KW-1185">Reference proteome</keyword>
<name>A0A133XF96_9RHOO</name>
<accession>A0A133XF96</accession>
<comment type="caution">
    <text evidence="1">The sequence shown here is derived from an EMBL/GenBank/DDBJ whole genome shotgun (WGS) entry which is preliminary data.</text>
</comment>
<proteinExistence type="predicted"/>
<organism evidence="1 2">
    <name type="scientific">Dechloromonas denitrificans</name>
    <dbReference type="NCBI Taxonomy" id="281362"/>
    <lineage>
        <taxon>Bacteria</taxon>
        <taxon>Pseudomonadati</taxon>
        <taxon>Pseudomonadota</taxon>
        <taxon>Betaproteobacteria</taxon>
        <taxon>Rhodocyclales</taxon>
        <taxon>Azonexaceae</taxon>
        <taxon>Dechloromonas</taxon>
    </lineage>
</organism>
<dbReference type="PANTHER" id="PTHR43747">
    <property type="entry name" value="FAD-BINDING PROTEIN"/>
    <property type="match status" value="1"/>
</dbReference>
<evidence type="ECO:0000313" key="1">
    <source>
        <dbReference type="EMBL" id="KXB29615.1"/>
    </source>
</evidence>
<dbReference type="InterPro" id="IPR036188">
    <property type="entry name" value="FAD/NAD-bd_sf"/>
</dbReference>
<dbReference type="EMBL" id="LODL01000035">
    <property type="protein sequence ID" value="KXB29615.1"/>
    <property type="molecule type" value="Genomic_DNA"/>
</dbReference>
<protein>
    <submittedName>
        <fullName evidence="1">Hydroxylase</fullName>
    </submittedName>
</protein>
<dbReference type="Pfam" id="PF04820">
    <property type="entry name" value="Trp_halogenase"/>
    <property type="match status" value="2"/>
</dbReference>
<gene>
    <name evidence="1" type="ORF">AT959_16885</name>
</gene>
<dbReference type="Proteomes" id="UP000070186">
    <property type="component" value="Unassembled WGS sequence"/>
</dbReference>
<sequence>MEQQAKKIERQTCDVLVIGGGPAGTTVAPLLAEKGYKVVLLEKARHPRFHIGESLLPANLPLFERLGIADQVKAIGMEKWGAEFVSPQHDMSQTFHFADAWDKSMPHAYQVKRAEFDTILIRNAADKGVEVHENCKAKAVDFQADDTAVVSAQHDDGRKVEWQARFVVDASGRDTFLANRFQIKHRNPKHNSSAIYGHFSGAKRHDGQAEGNITIFWFDHGWFWFIPMMNDVTSIGMVTWPYYMKTIGERSLEQFLRDGIAMCPGLAERLKDAKLETKVEATGNFSYVSERNHGANYLLLGDAYAFIDPVFSSGVMLAMNSGVIGAEAIDTCLKTPAKAAAALKRFDALMKHGPKEFSWFIYRVTNPIMRDFFMYPKNIFRVKEALLSVLAGDIFGKTPIWRSIWMFKVLYYLANIFQPKRAFMGWKRRNFNIRPVDVPPVYNA</sequence>
<dbReference type="InterPro" id="IPR006905">
    <property type="entry name" value="Flavin_halogenase"/>
</dbReference>
<dbReference type="PANTHER" id="PTHR43747:SF1">
    <property type="entry name" value="SLR1998 PROTEIN"/>
    <property type="match status" value="1"/>
</dbReference>